<dbReference type="InterPro" id="IPR013976">
    <property type="entry name" value="HDOD"/>
</dbReference>
<evidence type="ECO:0000313" key="3">
    <source>
        <dbReference type="Proteomes" id="UP001156870"/>
    </source>
</evidence>
<dbReference type="InterPro" id="IPR052340">
    <property type="entry name" value="RNase_Y/CdgJ"/>
</dbReference>
<dbReference type="Proteomes" id="UP001156870">
    <property type="component" value="Unassembled WGS sequence"/>
</dbReference>
<reference evidence="2 3" key="1">
    <citation type="journal article" date="2014" name="Int. J. Syst. Evol. Microbiol.">
        <title>Complete genome sequence of Corynebacterium casei LMG S-19264T (=DSM 44701T), isolated from a smear-ripened cheese.</title>
        <authorList>
            <consortium name="US DOE Joint Genome Institute (JGI-PGF)"/>
            <person name="Walter F."/>
            <person name="Albersmeier A."/>
            <person name="Kalinowski J."/>
            <person name="Ruckert C."/>
        </authorList>
    </citation>
    <scope>NUCLEOTIDE SEQUENCE [LARGE SCALE GENOMIC DNA]</scope>
    <source>
        <strain evidence="2 3">NBRC 110095</strain>
    </source>
</reference>
<dbReference type="PROSITE" id="PS51833">
    <property type="entry name" value="HDOD"/>
    <property type="match status" value="1"/>
</dbReference>
<dbReference type="RefSeq" id="WP_232594246.1">
    <property type="nucleotide sequence ID" value="NZ_BSPD01000033.1"/>
</dbReference>
<dbReference type="Gene3D" id="1.10.3210.10">
    <property type="entry name" value="Hypothetical protein af1432"/>
    <property type="match status" value="1"/>
</dbReference>
<protein>
    <submittedName>
        <fullName evidence="2">HDOD domain-containing protein</fullName>
    </submittedName>
</protein>
<dbReference type="PANTHER" id="PTHR33525:SF3">
    <property type="entry name" value="RIBONUCLEASE Y"/>
    <property type="match status" value="1"/>
</dbReference>
<dbReference type="PANTHER" id="PTHR33525">
    <property type="match status" value="1"/>
</dbReference>
<dbReference type="AlphaFoldDB" id="A0AA37WM14"/>
<dbReference type="EMBL" id="BSPD01000033">
    <property type="protein sequence ID" value="GLS25685.1"/>
    <property type="molecule type" value="Genomic_DNA"/>
</dbReference>
<dbReference type="Pfam" id="PF08668">
    <property type="entry name" value="HDOD"/>
    <property type="match status" value="1"/>
</dbReference>
<sequence>MSQIIDKVRQDILNAIRNDELVLPTLPEVALRVREVAEDPEANLDQLADVISNDAAIAARIIKVANSPLLRASRQIEDLKMALMRLGMQYTCNIATGLAMEQMFQATSDLVDSRMREVWSRSSEIAGICHVMCKHRTTLQPDKATLAGLVHRIGTLPILTFAEEHPSLLKDSITLDTVIDQLGPALGAKILKTWEFPPEICNVPTDHLNFARDTKEADYADIVTVAMLQSYMGSNHPMAKINCEKVTAFYRLGLDPDMDSSEGEDLSEEMEAAMQLLAP</sequence>
<dbReference type="SUPFAM" id="SSF109604">
    <property type="entry name" value="HD-domain/PDEase-like"/>
    <property type="match status" value="1"/>
</dbReference>
<comment type="caution">
    <text evidence="2">The sequence shown here is derived from an EMBL/GenBank/DDBJ whole genome shotgun (WGS) entry which is preliminary data.</text>
</comment>
<proteinExistence type="predicted"/>
<gene>
    <name evidence="2" type="ORF">GCM10007877_13990</name>
</gene>
<name>A0AA37WM14_9GAMM</name>
<evidence type="ECO:0000313" key="2">
    <source>
        <dbReference type="EMBL" id="GLS25685.1"/>
    </source>
</evidence>
<keyword evidence="3" id="KW-1185">Reference proteome</keyword>
<accession>A0AA37WM14</accession>
<evidence type="ECO:0000259" key="1">
    <source>
        <dbReference type="PROSITE" id="PS51833"/>
    </source>
</evidence>
<organism evidence="2 3">
    <name type="scientific">Marinibactrum halimedae</name>
    <dbReference type="NCBI Taxonomy" id="1444977"/>
    <lineage>
        <taxon>Bacteria</taxon>
        <taxon>Pseudomonadati</taxon>
        <taxon>Pseudomonadota</taxon>
        <taxon>Gammaproteobacteria</taxon>
        <taxon>Cellvibrionales</taxon>
        <taxon>Cellvibrionaceae</taxon>
        <taxon>Marinibactrum</taxon>
    </lineage>
</organism>
<feature type="domain" description="HDOD" evidence="1">
    <location>
        <begin position="23"/>
        <end position="210"/>
    </location>
</feature>